<proteinExistence type="predicted"/>
<comment type="caution">
    <text evidence="1">The sequence shown here is derived from an EMBL/GenBank/DDBJ whole genome shotgun (WGS) entry which is preliminary data.</text>
</comment>
<evidence type="ECO:0000313" key="2">
    <source>
        <dbReference type="Proteomes" id="UP001434883"/>
    </source>
</evidence>
<sequence>MYLLALIVPSEMCKLLMPWALTHLIPPQMLAFELGAHNNPDSFPLWPGSHDVHDFQIHFEMWTIRPQHTFPLCVIPSQMSSGPENPGANWVLLMYGLCFCMVEF</sequence>
<reference evidence="1 2" key="1">
    <citation type="submission" date="2021-06" db="EMBL/GenBank/DDBJ databases">
        <authorList>
            <person name="Palmer J.M."/>
        </authorList>
    </citation>
    <scope>NUCLEOTIDE SEQUENCE [LARGE SCALE GENOMIC DNA]</scope>
    <source>
        <strain evidence="1 2">XC_2019</strain>
        <tissue evidence="1">Muscle</tissue>
    </source>
</reference>
<keyword evidence="2" id="KW-1185">Reference proteome</keyword>
<gene>
    <name evidence="1" type="ORF">XENOCAPTIV_014087</name>
</gene>
<dbReference type="Proteomes" id="UP001434883">
    <property type="component" value="Unassembled WGS sequence"/>
</dbReference>
<protein>
    <submittedName>
        <fullName evidence="1">Uncharacterized protein</fullName>
    </submittedName>
</protein>
<dbReference type="EMBL" id="JAHRIN010019733">
    <property type="protein sequence ID" value="MEQ2198520.1"/>
    <property type="molecule type" value="Genomic_DNA"/>
</dbReference>
<name>A0ABV0QRT7_9TELE</name>
<accession>A0ABV0QRT7</accession>
<organism evidence="1 2">
    <name type="scientific">Xenoophorus captivus</name>
    <dbReference type="NCBI Taxonomy" id="1517983"/>
    <lineage>
        <taxon>Eukaryota</taxon>
        <taxon>Metazoa</taxon>
        <taxon>Chordata</taxon>
        <taxon>Craniata</taxon>
        <taxon>Vertebrata</taxon>
        <taxon>Euteleostomi</taxon>
        <taxon>Actinopterygii</taxon>
        <taxon>Neopterygii</taxon>
        <taxon>Teleostei</taxon>
        <taxon>Neoteleostei</taxon>
        <taxon>Acanthomorphata</taxon>
        <taxon>Ovalentaria</taxon>
        <taxon>Atherinomorphae</taxon>
        <taxon>Cyprinodontiformes</taxon>
        <taxon>Goodeidae</taxon>
        <taxon>Xenoophorus</taxon>
    </lineage>
</organism>
<evidence type="ECO:0000313" key="1">
    <source>
        <dbReference type="EMBL" id="MEQ2198520.1"/>
    </source>
</evidence>